<dbReference type="GO" id="GO:0016787">
    <property type="term" value="F:hydrolase activity"/>
    <property type="evidence" value="ECO:0007669"/>
    <property type="project" value="UniProtKB-ARBA"/>
</dbReference>
<dbReference type="RefSeq" id="WP_340602531.1">
    <property type="nucleotide sequence ID" value="NZ_JBBMXV010000001.1"/>
</dbReference>
<dbReference type="InterPro" id="IPR017850">
    <property type="entry name" value="Alkaline_phosphatase_core_sf"/>
</dbReference>
<dbReference type="PANTHER" id="PTHR10151:SF120">
    <property type="entry name" value="BIS(5'-ADENOSYL)-TRIPHOSPHATASE"/>
    <property type="match status" value="1"/>
</dbReference>
<reference evidence="2 3" key="1">
    <citation type="journal article" date="2019" name="Int. J. Syst. Evol. Microbiol.">
        <title>The Global Catalogue of Microorganisms (GCM) 10K type strain sequencing project: providing services to taxonomists for standard genome sequencing and annotation.</title>
        <authorList>
            <consortium name="The Broad Institute Genomics Platform"/>
            <consortium name="The Broad Institute Genome Sequencing Center for Infectious Disease"/>
            <person name="Wu L."/>
            <person name="Ma J."/>
        </authorList>
    </citation>
    <scope>NUCLEOTIDE SEQUENCE [LARGE SCALE GENOMIC DNA]</scope>
    <source>
        <strain evidence="2 3">CGMCC 1.3240</strain>
    </source>
</reference>
<feature type="region of interest" description="Disordered" evidence="1">
    <location>
        <begin position="493"/>
        <end position="541"/>
    </location>
</feature>
<evidence type="ECO:0000313" key="2">
    <source>
        <dbReference type="EMBL" id="MFC6904030.1"/>
    </source>
</evidence>
<comment type="caution">
    <text evidence="2">The sequence shown here is derived from an EMBL/GenBank/DDBJ whole genome shotgun (WGS) entry which is preliminary data.</text>
</comment>
<proteinExistence type="predicted"/>
<dbReference type="EMBL" id="JBHSXQ010000001">
    <property type="protein sequence ID" value="MFC6904030.1"/>
    <property type="molecule type" value="Genomic_DNA"/>
</dbReference>
<name>A0ABD5V1X4_9EURY</name>
<dbReference type="InterPro" id="IPR002591">
    <property type="entry name" value="Phosphodiest/P_Trfase"/>
</dbReference>
<dbReference type="AlphaFoldDB" id="A0ABD5V1X4"/>
<accession>A0ABD5V1X4</accession>
<dbReference type="SUPFAM" id="SSF53649">
    <property type="entry name" value="Alkaline phosphatase-like"/>
    <property type="match status" value="1"/>
</dbReference>
<evidence type="ECO:0000256" key="1">
    <source>
        <dbReference type="SAM" id="MobiDB-lite"/>
    </source>
</evidence>
<dbReference type="Proteomes" id="UP001596312">
    <property type="component" value="Unassembled WGS sequence"/>
</dbReference>
<dbReference type="Pfam" id="PF01663">
    <property type="entry name" value="Phosphodiest"/>
    <property type="match status" value="1"/>
</dbReference>
<sequence length="541" mass="60045">MSSERSGDVEVLLIGIDACSRGILETLFEEDRVPTLQSIWEADPSGDLESQVPPWTASAWPSLYTGTNPGKHGIFDFLTYDGYDWGVANASSVDEHALWELLDYHDKRSVVVNVPMTYPPSEVDGAIIPGFTAPESPPSHPEGILEEVRDAIGEYQVYPTPGGETDAFEEYVDSVSMRSDAFLYLTEEFEPDFGFVQFQVTDTVFHQYGYEEELVAEIYEAVDREVERILEGTDPDVALLVSDHGLGEYEGEEFRLNTFLQEHGYIETTHSGAGMPSWQTVREQSLRKGEETTEREPTLLERGVATAASMGITTRRISRALETVGLDELAKRHAPAGIVKASDEQVDFARSKAYMRSRVETGVRINLEGRDPEGVVSQDEYEDVRDELIELLSGVEAPDGEPVFEDVARVEEYFEGPNVDRAVDVMTVPNDWNYFLSAQLREELFAPPAEPWNHKLEGIAMATGPGVEGDDADFEGAHLLDVAPTVLSALGVPRSDRMDGDPLGVVEPSEEMSYPDHAEMNRRATDDADVEDRLADLGYLE</sequence>
<gene>
    <name evidence="2" type="ORF">ACFQGH_02320</name>
</gene>
<protein>
    <submittedName>
        <fullName evidence="2">Alkaline phosphatase family protein</fullName>
    </submittedName>
</protein>
<feature type="compositionally biased region" description="Basic and acidic residues" evidence="1">
    <location>
        <begin position="514"/>
        <end position="535"/>
    </location>
</feature>
<evidence type="ECO:0000313" key="3">
    <source>
        <dbReference type="Proteomes" id="UP001596312"/>
    </source>
</evidence>
<organism evidence="2 3">
    <name type="scientific">Halalkalicoccus tibetensis</name>
    <dbReference type="NCBI Taxonomy" id="175632"/>
    <lineage>
        <taxon>Archaea</taxon>
        <taxon>Methanobacteriati</taxon>
        <taxon>Methanobacteriota</taxon>
        <taxon>Stenosarchaea group</taxon>
        <taxon>Halobacteria</taxon>
        <taxon>Halobacteriales</taxon>
        <taxon>Halococcaceae</taxon>
        <taxon>Halalkalicoccus</taxon>
    </lineage>
</organism>
<dbReference type="Gene3D" id="3.40.720.10">
    <property type="entry name" value="Alkaline Phosphatase, subunit A"/>
    <property type="match status" value="1"/>
</dbReference>
<dbReference type="PANTHER" id="PTHR10151">
    <property type="entry name" value="ECTONUCLEOTIDE PYROPHOSPHATASE/PHOSPHODIESTERASE"/>
    <property type="match status" value="1"/>
</dbReference>
<keyword evidence="3" id="KW-1185">Reference proteome</keyword>